<dbReference type="EMBL" id="SGWW01000001">
    <property type="protein sequence ID" value="RZS59354.1"/>
    <property type="molecule type" value="Genomic_DNA"/>
</dbReference>
<dbReference type="AlphaFoldDB" id="A0A4Q7LX30"/>
<keyword evidence="2" id="KW-0378">Hydrolase</keyword>
<evidence type="ECO:0000313" key="2">
    <source>
        <dbReference type="EMBL" id="RZS59354.1"/>
    </source>
</evidence>
<name>A0A4Q7LX30_9MICO</name>
<sequence>MPSRARRAVIIVGTAFALLGLLVAGFLVWANLPYRADPDVSLAVWRSNAVQITGTDRGYVIEPTTAGGEGDELGLVFIPGARVEPSAYLYKMSGIVNATGMTVVITRPTLNFAILDTRPLETFTADAPDIDRWLVGGHSLGGVRACQWVQTATEPSDAPASPDVVGLMLFGSYCDTDLSNSQLAVASFVATHDGLSTPDDIASRANLLPGETVTITLDGANHAQFGDYGTQAGDGEATVTTEDVQAQIARATADFVSGLDP</sequence>
<dbReference type="GO" id="GO:0016787">
    <property type="term" value="F:hydrolase activity"/>
    <property type="evidence" value="ECO:0007669"/>
    <property type="project" value="UniProtKB-KW"/>
</dbReference>
<dbReference type="Gene3D" id="3.40.50.1820">
    <property type="entry name" value="alpha/beta hydrolase"/>
    <property type="match status" value="1"/>
</dbReference>
<accession>A0A4Q7LX30</accession>
<keyword evidence="3" id="KW-1185">Reference proteome</keyword>
<dbReference type="OrthoDB" id="9780932at2"/>
<proteinExistence type="predicted"/>
<evidence type="ECO:0000259" key="1">
    <source>
        <dbReference type="Pfam" id="PF12695"/>
    </source>
</evidence>
<organism evidence="2 3">
    <name type="scientific">Microcella putealis</name>
    <dbReference type="NCBI Taxonomy" id="337005"/>
    <lineage>
        <taxon>Bacteria</taxon>
        <taxon>Bacillati</taxon>
        <taxon>Actinomycetota</taxon>
        <taxon>Actinomycetes</taxon>
        <taxon>Micrococcales</taxon>
        <taxon>Microbacteriaceae</taxon>
        <taxon>Microcella</taxon>
    </lineage>
</organism>
<dbReference type="InterPro" id="IPR029058">
    <property type="entry name" value="AB_hydrolase_fold"/>
</dbReference>
<reference evidence="2 3" key="1">
    <citation type="journal article" date="2015" name="Stand. Genomic Sci.">
        <title>Genomic Encyclopedia of Bacterial and Archaeal Type Strains, Phase III: the genomes of soil and plant-associated and newly described type strains.</title>
        <authorList>
            <person name="Whitman W.B."/>
            <person name="Woyke T."/>
            <person name="Klenk H.P."/>
            <person name="Zhou Y."/>
            <person name="Lilburn T.G."/>
            <person name="Beck B.J."/>
            <person name="De Vos P."/>
            <person name="Vandamme P."/>
            <person name="Eisen J.A."/>
            <person name="Garrity G."/>
            <person name="Hugenholtz P."/>
            <person name="Kyrpides N.C."/>
        </authorList>
    </citation>
    <scope>NUCLEOTIDE SEQUENCE [LARGE SCALE GENOMIC DNA]</scope>
    <source>
        <strain evidence="2 3">CV2</strain>
    </source>
</reference>
<evidence type="ECO:0000313" key="3">
    <source>
        <dbReference type="Proteomes" id="UP000293519"/>
    </source>
</evidence>
<protein>
    <submittedName>
        <fullName evidence="2">Alpha/beta hydrolase family protein</fullName>
    </submittedName>
</protein>
<dbReference type="Proteomes" id="UP000293519">
    <property type="component" value="Unassembled WGS sequence"/>
</dbReference>
<dbReference type="RefSeq" id="WP_130484446.1">
    <property type="nucleotide sequence ID" value="NZ_SGWW01000001.1"/>
</dbReference>
<gene>
    <name evidence="2" type="ORF">EV141_0575</name>
</gene>
<dbReference type="SUPFAM" id="SSF53474">
    <property type="entry name" value="alpha/beta-Hydrolases"/>
    <property type="match status" value="1"/>
</dbReference>
<dbReference type="InterPro" id="IPR029059">
    <property type="entry name" value="AB_hydrolase_5"/>
</dbReference>
<feature type="domain" description="Alpha/beta hydrolase fold-5" evidence="1">
    <location>
        <begin position="75"/>
        <end position="244"/>
    </location>
</feature>
<dbReference type="Pfam" id="PF12695">
    <property type="entry name" value="Abhydrolase_5"/>
    <property type="match status" value="1"/>
</dbReference>
<comment type="caution">
    <text evidence="2">The sequence shown here is derived from an EMBL/GenBank/DDBJ whole genome shotgun (WGS) entry which is preliminary data.</text>
</comment>